<accession>A0A254N5W3</accession>
<evidence type="ECO:0000256" key="1">
    <source>
        <dbReference type="SAM" id="MobiDB-lite"/>
    </source>
</evidence>
<reference evidence="3 4" key="1">
    <citation type="journal article" date="2007" name="Int. J. Syst. Evol. Microbiol.">
        <title>Description of Pelomonas aquatica sp. nov. and Pelomonas puraquae sp. nov., isolated from industrial and haemodialysis water.</title>
        <authorList>
            <person name="Gomila M."/>
            <person name="Bowien B."/>
            <person name="Falsen E."/>
            <person name="Moore E.R."/>
            <person name="Lalucat J."/>
        </authorList>
    </citation>
    <scope>NUCLEOTIDE SEQUENCE [LARGE SCALE GENOMIC DNA]</scope>
    <source>
        <strain evidence="3 4">CCUG 52769</strain>
    </source>
</reference>
<evidence type="ECO:0000313" key="4">
    <source>
        <dbReference type="Proteomes" id="UP000197446"/>
    </source>
</evidence>
<dbReference type="EMBL" id="NISI01000006">
    <property type="protein sequence ID" value="OWR02964.1"/>
    <property type="molecule type" value="Genomic_DNA"/>
</dbReference>
<evidence type="ECO:0000313" key="3">
    <source>
        <dbReference type="EMBL" id="OWR02964.1"/>
    </source>
</evidence>
<sequence>MPGFAVIQFTQDQMRALTGVSSETVRHWRKTIPYLATKTGKAARFSFADLVGLAVTHELVNSLGVHIGTISGGVDTLFRLLEESAAPVLEGGIAIITPTAASVCDSGSWGIDPSASPTLAIPLNPLISRLQQHVLPVAPSPSQTSLPFPPEAVRSRA</sequence>
<dbReference type="Pfam" id="PF13411">
    <property type="entry name" value="MerR_1"/>
    <property type="match status" value="1"/>
</dbReference>
<dbReference type="GO" id="GO:0003677">
    <property type="term" value="F:DNA binding"/>
    <property type="evidence" value="ECO:0007669"/>
    <property type="project" value="InterPro"/>
</dbReference>
<keyword evidence="4" id="KW-1185">Reference proteome</keyword>
<dbReference type="InterPro" id="IPR009061">
    <property type="entry name" value="DNA-bd_dom_put_sf"/>
</dbReference>
<dbReference type="RefSeq" id="WP_088484118.1">
    <property type="nucleotide sequence ID" value="NZ_NISI01000006.1"/>
</dbReference>
<proteinExistence type="predicted"/>
<dbReference type="AlphaFoldDB" id="A0A254N5W3"/>
<dbReference type="Proteomes" id="UP000197446">
    <property type="component" value="Unassembled WGS sequence"/>
</dbReference>
<dbReference type="InterPro" id="IPR000551">
    <property type="entry name" value="MerR-type_HTH_dom"/>
</dbReference>
<dbReference type="SUPFAM" id="SSF46955">
    <property type="entry name" value="Putative DNA-binding domain"/>
    <property type="match status" value="1"/>
</dbReference>
<comment type="caution">
    <text evidence="3">The sequence shown here is derived from an EMBL/GenBank/DDBJ whole genome shotgun (WGS) entry which is preliminary data.</text>
</comment>
<organism evidence="3 4">
    <name type="scientific">Roseateles puraquae</name>
    <dbReference type="NCBI Taxonomy" id="431059"/>
    <lineage>
        <taxon>Bacteria</taxon>
        <taxon>Pseudomonadati</taxon>
        <taxon>Pseudomonadota</taxon>
        <taxon>Betaproteobacteria</taxon>
        <taxon>Burkholderiales</taxon>
        <taxon>Sphaerotilaceae</taxon>
        <taxon>Roseateles</taxon>
    </lineage>
</organism>
<dbReference type="GO" id="GO:0006355">
    <property type="term" value="P:regulation of DNA-templated transcription"/>
    <property type="evidence" value="ECO:0007669"/>
    <property type="project" value="InterPro"/>
</dbReference>
<dbReference type="OrthoDB" id="7593735at2"/>
<gene>
    <name evidence="3" type="ORF">CDO81_15380</name>
</gene>
<feature type="domain" description="HTH merR-type" evidence="2">
    <location>
        <begin position="12"/>
        <end position="71"/>
    </location>
</feature>
<feature type="region of interest" description="Disordered" evidence="1">
    <location>
        <begin position="138"/>
        <end position="157"/>
    </location>
</feature>
<evidence type="ECO:0000259" key="2">
    <source>
        <dbReference type="Pfam" id="PF13411"/>
    </source>
</evidence>
<name>A0A254N5W3_9BURK</name>
<protein>
    <recommendedName>
        <fullName evidence="2">HTH merR-type domain-containing protein</fullName>
    </recommendedName>
</protein>